<dbReference type="Proteomes" id="UP000001023">
    <property type="component" value="Chromosome"/>
</dbReference>
<dbReference type="STRING" id="246200.SPO2207"/>
<gene>
    <name evidence="2" type="ordered locus">SPO2207</name>
</gene>
<reference evidence="2 3" key="1">
    <citation type="journal article" date="2004" name="Nature">
        <title>Genome sequence of Silicibacter pomeroyi reveals adaptations to the marine environment.</title>
        <authorList>
            <person name="Moran M.A."/>
            <person name="Buchan A."/>
            <person name="Gonzalez J.M."/>
            <person name="Heidelberg J.F."/>
            <person name="Whitman W.B."/>
            <person name="Kiene R.P."/>
            <person name="Henriksen J.R."/>
            <person name="King G.M."/>
            <person name="Belas R."/>
            <person name="Fuqua C."/>
            <person name="Brinkac L."/>
            <person name="Lewis M."/>
            <person name="Johri S."/>
            <person name="Weaver B."/>
            <person name="Pai G."/>
            <person name="Eisen J.A."/>
            <person name="Rahe E."/>
            <person name="Sheldon W.M."/>
            <person name="Ye W."/>
            <person name="Miller T.R."/>
            <person name="Carlton J."/>
            <person name="Rasko D.A."/>
            <person name="Paulsen I.T."/>
            <person name="Ren Q."/>
            <person name="Daugherty S.C."/>
            <person name="Deboy R.T."/>
            <person name="Dodson R.J."/>
            <person name="Durkin A.S."/>
            <person name="Madupu R."/>
            <person name="Nelson W.C."/>
            <person name="Sullivan S.A."/>
            <person name="Rosovitz M.J."/>
            <person name="Haft D.H."/>
            <person name="Selengut J."/>
            <person name="Ward N."/>
        </authorList>
    </citation>
    <scope>NUCLEOTIDE SEQUENCE [LARGE SCALE GENOMIC DNA]</scope>
    <source>
        <strain evidence="3">ATCC 700808 / DSM 15171 / DSS-3</strain>
    </source>
</reference>
<dbReference type="AlphaFoldDB" id="Q5LRC2"/>
<sequence length="152" mass="15700">MKGTGMRHATVLTLVISAGISLSAAALADQSPSDKARQHSTAARFDPLIWAEAALGNRVDLTMGALPSGSRNGPLALSAALPVAETGDLRVSLVGALAWDAEMAQSSRYSIGAVAPVAALEARYRSAYLRAVPSESLGADTRLNFGLTIPLK</sequence>
<dbReference type="HOGENOM" id="CLU_1720999_0_0_5"/>
<reference evidence="2 3" key="2">
    <citation type="journal article" date="2014" name="Stand. Genomic Sci.">
        <title>An updated genome annotation for the model marine bacterium Ruegeria pomeroyi DSS-3.</title>
        <authorList>
            <person name="Rivers A.R."/>
            <person name="Smith C.B."/>
            <person name="Moran M.A."/>
        </authorList>
    </citation>
    <scope>GENOME REANNOTATION</scope>
    <source>
        <strain evidence="3">ATCC 700808 / DSM 15171 / DSS-3</strain>
    </source>
</reference>
<dbReference type="EMBL" id="CP000031">
    <property type="protein sequence ID" value="AAV95473.1"/>
    <property type="molecule type" value="Genomic_DNA"/>
</dbReference>
<dbReference type="KEGG" id="sil:SPO2207"/>
<organism evidence="2 3">
    <name type="scientific">Ruegeria pomeroyi (strain ATCC 700808 / DSM 15171 / DSS-3)</name>
    <name type="common">Silicibacter pomeroyi</name>
    <dbReference type="NCBI Taxonomy" id="246200"/>
    <lineage>
        <taxon>Bacteria</taxon>
        <taxon>Pseudomonadati</taxon>
        <taxon>Pseudomonadota</taxon>
        <taxon>Alphaproteobacteria</taxon>
        <taxon>Rhodobacterales</taxon>
        <taxon>Roseobacteraceae</taxon>
        <taxon>Ruegeria</taxon>
    </lineage>
</organism>
<protein>
    <submittedName>
        <fullName evidence="2">Uncharacterized protein</fullName>
    </submittedName>
</protein>
<evidence type="ECO:0000313" key="3">
    <source>
        <dbReference type="Proteomes" id="UP000001023"/>
    </source>
</evidence>
<feature type="signal peptide" evidence="1">
    <location>
        <begin position="1"/>
        <end position="28"/>
    </location>
</feature>
<name>Q5LRC2_RUEPO</name>
<feature type="chain" id="PRO_5004258566" evidence="1">
    <location>
        <begin position="29"/>
        <end position="152"/>
    </location>
</feature>
<evidence type="ECO:0000256" key="1">
    <source>
        <dbReference type="SAM" id="SignalP"/>
    </source>
</evidence>
<evidence type="ECO:0000313" key="2">
    <source>
        <dbReference type="EMBL" id="AAV95473.1"/>
    </source>
</evidence>
<keyword evidence="3" id="KW-1185">Reference proteome</keyword>
<dbReference type="PaxDb" id="246200-SPO2207"/>
<accession>Q5LRC2</accession>
<keyword evidence="1" id="KW-0732">Signal</keyword>
<proteinExistence type="predicted"/>